<name>A0AAX6NIZ7_PRIAR</name>
<gene>
    <name evidence="4" type="ORF">O0Q50_32090</name>
</gene>
<evidence type="ECO:0000256" key="1">
    <source>
        <dbReference type="ARBA" id="ARBA00023015"/>
    </source>
</evidence>
<comment type="caution">
    <text evidence="4">The sequence shown here is derived from an EMBL/GenBank/DDBJ whole genome shotgun (WGS) entry which is preliminary data.</text>
</comment>
<dbReference type="Proteomes" id="UP001269400">
    <property type="component" value="Unassembled WGS sequence"/>
</dbReference>
<dbReference type="SUPFAM" id="SSF46894">
    <property type="entry name" value="C-terminal effector domain of the bipartite response regulators"/>
    <property type="match status" value="1"/>
</dbReference>
<reference evidence="4" key="1">
    <citation type="journal article" date="2022" name="J Environ Chem Eng">
        <title>Biodegradation of petroleum oil using a constructed nonpathogenic and heavy metal-tolerant bacterial consortium isolated from marine sponges.</title>
        <authorList>
            <person name="Dechsakulwatana C."/>
            <person name="Rungsihiranrut A."/>
            <person name="Muangchinda C."/>
            <person name="Ningthoujam R."/>
            <person name="Klankeo P."/>
            <person name="Pinyakong O."/>
        </authorList>
    </citation>
    <scope>NUCLEOTIDE SEQUENCE</scope>
    <source>
        <strain evidence="4">TL01-2</strain>
    </source>
</reference>
<evidence type="ECO:0000259" key="3">
    <source>
        <dbReference type="SMART" id="SM00421"/>
    </source>
</evidence>
<dbReference type="RefSeq" id="WP_154975120.1">
    <property type="nucleotide sequence ID" value="NZ_JAPTGD010000021.1"/>
</dbReference>
<keyword evidence="2" id="KW-0804">Transcription</keyword>
<dbReference type="GO" id="GO:0003677">
    <property type="term" value="F:DNA binding"/>
    <property type="evidence" value="ECO:0007669"/>
    <property type="project" value="InterPro"/>
</dbReference>
<proteinExistence type="predicted"/>
<evidence type="ECO:0000256" key="2">
    <source>
        <dbReference type="ARBA" id="ARBA00023163"/>
    </source>
</evidence>
<reference evidence="4" key="2">
    <citation type="submission" date="2022-12" db="EMBL/GenBank/DDBJ databases">
        <authorList>
            <person name="Dechsakulwatana C."/>
            <person name="Rungsihiranrut A."/>
            <person name="Muangchinda C."/>
            <person name="Ningthoujam R."/>
            <person name="Klankeo P."/>
            <person name="Pinyakong O."/>
        </authorList>
    </citation>
    <scope>NUCLEOTIDE SEQUENCE</scope>
    <source>
        <strain evidence="4">TL01-2</strain>
    </source>
</reference>
<dbReference type="InterPro" id="IPR000792">
    <property type="entry name" value="Tscrpt_reg_LuxR_C"/>
</dbReference>
<evidence type="ECO:0000313" key="5">
    <source>
        <dbReference type="Proteomes" id="UP001269400"/>
    </source>
</evidence>
<accession>A0AAX6NIZ7</accession>
<evidence type="ECO:0000313" key="4">
    <source>
        <dbReference type="EMBL" id="MDU9695809.1"/>
    </source>
</evidence>
<dbReference type="AlphaFoldDB" id="A0AAX6NIZ7"/>
<dbReference type="PRINTS" id="PR00038">
    <property type="entry name" value="HTHLUXR"/>
</dbReference>
<feature type="domain" description="HTH luxR-type" evidence="3">
    <location>
        <begin position="44"/>
        <end position="101"/>
    </location>
</feature>
<dbReference type="Pfam" id="PF00196">
    <property type="entry name" value="GerE"/>
    <property type="match status" value="1"/>
</dbReference>
<protein>
    <submittedName>
        <fullName evidence="4">Helix-turn-helix transcriptional regulator</fullName>
    </submittedName>
</protein>
<sequence>MDQTEKLLMGIENILSVASDLVDEVGRLKRVEEECKILKEKLFLKQFTEAEQEVFALAIDGHSTAEMQKMLVREESTVRTHRKNIIQKLNVSSMKEAVQQFKNIHDESPQKLIRIS</sequence>
<dbReference type="EMBL" id="JAPTGD010000021">
    <property type="protein sequence ID" value="MDU9695809.1"/>
    <property type="molecule type" value="Genomic_DNA"/>
</dbReference>
<dbReference type="InterPro" id="IPR016032">
    <property type="entry name" value="Sig_transdc_resp-reg_C-effctor"/>
</dbReference>
<dbReference type="GO" id="GO:0006355">
    <property type="term" value="P:regulation of DNA-templated transcription"/>
    <property type="evidence" value="ECO:0007669"/>
    <property type="project" value="InterPro"/>
</dbReference>
<dbReference type="InterPro" id="IPR036388">
    <property type="entry name" value="WH-like_DNA-bd_sf"/>
</dbReference>
<dbReference type="SMART" id="SM00421">
    <property type="entry name" value="HTH_LUXR"/>
    <property type="match status" value="1"/>
</dbReference>
<dbReference type="Gene3D" id="1.10.10.10">
    <property type="entry name" value="Winged helix-like DNA-binding domain superfamily/Winged helix DNA-binding domain"/>
    <property type="match status" value="1"/>
</dbReference>
<keyword evidence="1" id="KW-0805">Transcription regulation</keyword>
<organism evidence="4 5">
    <name type="scientific">Priestia aryabhattai</name>
    <name type="common">Bacillus aryabhattai</name>
    <dbReference type="NCBI Taxonomy" id="412384"/>
    <lineage>
        <taxon>Bacteria</taxon>
        <taxon>Bacillati</taxon>
        <taxon>Bacillota</taxon>
        <taxon>Bacilli</taxon>
        <taxon>Bacillales</taxon>
        <taxon>Bacillaceae</taxon>
        <taxon>Priestia</taxon>
    </lineage>
</organism>